<dbReference type="Gene3D" id="1.10.150.240">
    <property type="entry name" value="Putative phosphatase, domain 2"/>
    <property type="match status" value="1"/>
</dbReference>
<dbReference type="PANTHER" id="PTHR43481">
    <property type="entry name" value="FRUCTOSE-1-PHOSPHATE PHOSPHATASE"/>
    <property type="match status" value="1"/>
</dbReference>
<dbReference type="RefSeq" id="WP_204068969.1">
    <property type="nucleotide sequence ID" value="NZ_BOOJ01000074.1"/>
</dbReference>
<dbReference type="EMBL" id="BOOJ01000074">
    <property type="protein sequence ID" value="GIH96954.1"/>
    <property type="molecule type" value="Genomic_DNA"/>
</dbReference>
<evidence type="ECO:0000313" key="2">
    <source>
        <dbReference type="Proteomes" id="UP000619788"/>
    </source>
</evidence>
<dbReference type="InterPro" id="IPR051806">
    <property type="entry name" value="HAD-like_SPP"/>
</dbReference>
<dbReference type="AlphaFoldDB" id="A0A8J3SR99"/>
<sequence>MSAPTHRTAAALAGRRVWLCDLDGTLVDSAPAHEAAFRTALAEISPGLLGSFEYGAHAGASTRQVVRELGVDPALAERVVGRKQRLYRAYVRDGAVAVLPGARRLLTLLTGRGHAAYLVTSASRESAAGVLRACALSGYFRGVLTADDVPYGKPDPRFYRRACQAWAVDPASAVVLEDSAHGVASAVGAGLLTLQVHGGAPADGAVPVRDLEEIVSLLESETPGTGVDPVG</sequence>
<organism evidence="1 2">
    <name type="scientific">Planobispora siamensis</name>
    <dbReference type="NCBI Taxonomy" id="936338"/>
    <lineage>
        <taxon>Bacteria</taxon>
        <taxon>Bacillati</taxon>
        <taxon>Actinomycetota</taxon>
        <taxon>Actinomycetes</taxon>
        <taxon>Streptosporangiales</taxon>
        <taxon>Streptosporangiaceae</taxon>
        <taxon>Planobispora</taxon>
    </lineage>
</organism>
<keyword evidence="2" id="KW-1185">Reference proteome</keyword>
<dbReference type="InterPro" id="IPR023214">
    <property type="entry name" value="HAD_sf"/>
</dbReference>
<dbReference type="InterPro" id="IPR006439">
    <property type="entry name" value="HAD-SF_hydro_IA"/>
</dbReference>
<dbReference type="Pfam" id="PF00702">
    <property type="entry name" value="Hydrolase"/>
    <property type="match status" value="1"/>
</dbReference>
<protein>
    <submittedName>
        <fullName evidence="1">Hydrolase</fullName>
    </submittedName>
</protein>
<dbReference type="SFLD" id="SFLDS00003">
    <property type="entry name" value="Haloacid_Dehalogenase"/>
    <property type="match status" value="1"/>
</dbReference>
<comment type="caution">
    <text evidence="1">The sequence shown here is derived from an EMBL/GenBank/DDBJ whole genome shotgun (WGS) entry which is preliminary data.</text>
</comment>
<dbReference type="NCBIfam" id="TIGR01509">
    <property type="entry name" value="HAD-SF-IA-v3"/>
    <property type="match status" value="1"/>
</dbReference>
<dbReference type="Proteomes" id="UP000619788">
    <property type="component" value="Unassembled WGS sequence"/>
</dbReference>
<reference evidence="1 2" key="1">
    <citation type="submission" date="2021-01" db="EMBL/GenBank/DDBJ databases">
        <title>Whole genome shotgun sequence of Planobispora siamensis NBRC 107568.</title>
        <authorList>
            <person name="Komaki H."/>
            <person name="Tamura T."/>
        </authorList>
    </citation>
    <scope>NUCLEOTIDE SEQUENCE [LARGE SCALE GENOMIC DNA]</scope>
    <source>
        <strain evidence="1 2">NBRC 107568</strain>
    </source>
</reference>
<name>A0A8J3SR99_9ACTN</name>
<dbReference type="InterPro" id="IPR023198">
    <property type="entry name" value="PGP-like_dom2"/>
</dbReference>
<dbReference type="SFLD" id="SFLDG01129">
    <property type="entry name" value="C1.5:_HAD__Beta-PGM__Phosphata"/>
    <property type="match status" value="1"/>
</dbReference>
<dbReference type="InterPro" id="IPR036412">
    <property type="entry name" value="HAD-like_sf"/>
</dbReference>
<accession>A0A8J3SR99</accession>
<gene>
    <name evidence="1" type="ORF">Psi01_75840</name>
</gene>
<evidence type="ECO:0000313" key="1">
    <source>
        <dbReference type="EMBL" id="GIH96954.1"/>
    </source>
</evidence>
<dbReference type="Gene3D" id="3.40.50.1000">
    <property type="entry name" value="HAD superfamily/HAD-like"/>
    <property type="match status" value="1"/>
</dbReference>
<dbReference type="CDD" id="cd07505">
    <property type="entry name" value="HAD_BPGM-like"/>
    <property type="match status" value="1"/>
</dbReference>
<keyword evidence="1" id="KW-0378">Hydrolase</keyword>
<proteinExistence type="predicted"/>
<dbReference type="PANTHER" id="PTHR43481:SF4">
    <property type="entry name" value="GLYCEROL-1-PHOSPHATE PHOSPHOHYDROLASE 1-RELATED"/>
    <property type="match status" value="1"/>
</dbReference>
<dbReference type="SUPFAM" id="SSF56784">
    <property type="entry name" value="HAD-like"/>
    <property type="match status" value="1"/>
</dbReference>
<dbReference type="GO" id="GO:0050308">
    <property type="term" value="F:sugar-phosphatase activity"/>
    <property type="evidence" value="ECO:0007669"/>
    <property type="project" value="TreeGrafter"/>
</dbReference>